<sequence length="77" mass="8207">MLGLLAVLVFFVAAIAVALTLSDSAVRYVSAIRAIKARRAASAAASIRPTRPLRPVMRPLSSQRRTVSPTRGYRAAA</sequence>
<accession>A0A844ZDE9</accession>
<name>A0A844ZDE9_9SPHN</name>
<organism evidence="2 3">
    <name type="scientific">Parapontixanthobacter aurantiacus</name>
    <dbReference type="NCBI Taxonomy" id="1463599"/>
    <lineage>
        <taxon>Bacteria</taxon>
        <taxon>Pseudomonadati</taxon>
        <taxon>Pseudomonadota</taxon>
        <taxon>Alphaproteobacteria</taxon>
        <taxon>Sphingomonadales</taxon>
        <taxon>Erythrobacteraceae</taxon>
        <taxon>Parapontixanthobacter</taxon>
    </lineage>
</organism>
<feature type="region of interest" description="Disordered" evidence="1">
    <location>
        <begin position="42"/>
        <end position="77"/>
    </location>
</feature>
<dbReference type="RefSeq" id="WP_160681454.1">
    <property type="nucleotide sequence ID" value="NZ_WTYW01000001.1"/>
</dbReference>
<dbReference type="AlphaFoldDB" id="A0A844ZDE9"/>
<dbReference type="Proteomes" id="UP000433104">
    <property type="component" value="Unassembled WGS sequence"/>
</dbReference>
<reference evidence="2 3" key="1">
    <citation type="submission" date="2019-12" db="EMBL/GenBank/DDBJ databases">
        <title>Genomic-based taxomic classification of the family Erythrobacteraceae.</title>
        <authorList>
            <person name="Xu L."/>
        </authorList>
    </citation>
    <scope>NUCLEOTIDE SEQUENCE [LARGE SCALE GENOMIC DNA]</scope>
    <source>
        <strain evidence="2 3">MCCC 1A09962</strain>
    </source>
</reference>
<keyword evidence="3" id="KW-1185">Reference proteome</keyword>
<protein>
    <submittedName>
        <fullName evidence="2">Uncharacterized protein</fullName>
    </submittedName>
</protein>
<evidence type="ECO:0000313" key="3">
    <source>
        <dbReference type="Proteomes" id="UP000433104"/>
    </source>
</evidence>
<evidence type="ECO:0000256" key="1">
    <source>
        <dbReference type="SAM" id="MobiDB-lite"/>
    </source>
</evidence>
<proteinExistence type="predicted"/>
<evidence type="ECO:0000313" key="2">
    <source>
        <dbReference type="EMBL" id="MXO84960.1"/>
    </source>
</evidence>
<gene>
    <name evidence="2" type="ORF">GRI38_02810</name>
</gene>
<comment type="caution">
    <text evidence="2">The sequence shown here is derived from an EMBL/GenBank/DDBJ whole genome shotgun (WGS) entry which is preliminary data.</text>
</comment>
<dbReference type="EMBL" id="WTYW01000001">
    <property type="protein sequence ID" value="MXO84960.1"/>
    <property type="molecule type" value="Genomic_DNA"/>
</dbReference>
<feature type="compositionally biased region" description="Polar residues" evidence="1">
    <location>
        <begin position="60"/>
        <end position="69"/>
    </location>
</feature>